<evidence type="ECO:0000313" key="1">
    <source>
        <dbReference type="EMBL" id="KAJ9634885.1"/>
    </source>
</evidence>
<organism evidence="1 2">
    <name type="scientific">Coniosporium tulheliwenetii</name>
    <dbReference type="NCBI Taxonomy" id="3383036"/>
    <lineage>
        <taxon>Eukaryota</taxon>
        <taxon>Fungi</taxon>
        <taxon>Dikarya</taxon>
        <taxon>Ascomycota</taxon>
        <taxon>Pezizomycotina</taxon>
        <taxon>Dothideomycetes</taxon>
        <taxon>Dothideomycetes incertae sedis</taxon>
        <taxon>Coniosporium</taxon>
    </lineage>
</organism>
<comment type="caution">
    <text evidence="1">The sequence shown here is derived from an EMBL/GenBank/DDBJ whole genome shotgun (WGS) entry which is preliminary data.</text>
</comment>
<evidence type="ECO:0000313" key="2">
    <source>
        <dbReference type="Proteomes" id="UP001172680"/>
    </source>
</evidence>
<name>A0ACC2YHQ7_9PEZI</name>
<gene>
    <name evidence="1" type="ORF">H2199_008749</name>
</gene>
<keyword evidence="2" id="KW-1185">Reference proteome</keyword>
<accession>A0ACC2YHQ7</accession>
<sequence length="791" mass="89693">MDGQLAELRRQLEEEKRRRQEEQRLREEERRRREEAEASAEHSRPHTLLEHLKACHRSFHALTVVTDKTSTTQGNTTDPTGRQFPRHIVPWDDFITGQDEIWERFSVHPDFHSRRTFPTSHQLDYVCGNLRPISSENGLRDYARETIENHVRTLIEQVYEDEQLRDVLGLRGKVVFESHTNVGDLSETTIEEEMERMTVAGPSTPIKTRGRARGQGQGRKADKGKGRANQGGSKSSVRRRGGSSDQFCILEMPDGGKAAIMLIEYKAPHKFSLDNVIAGLDGEIRPAEDVIGKDGKSFEFLSKCLAAAVITQLFSDMIRKGVRWGYICTGEANVFLHIPDEPSVVYYHLSIPKLDCKEDDEYSPYRTAVAEASAFVLRAMHSEAPSQSWRDEAEKLSTWPQEYIDVLKDIPPTPSESGDKGSEYQSKFVSAYLHSPMVLRRRKQVPACKELGNDEGSRGDRDGHDDGDERAPGTPSPAQDNRRGKRGNQGATPKRREASRGTSSGADKRNNGNRKRIGAASRPRIEDRPYCTHQCLLGLAHGGPLDRQCPNLQDHRTKHIKRETFLHLVRAQLAKDRGRDADCKPLYTQGSRGALFKIRLSSHGYTFVAKGMEEPNLAYLRHEHRVYEQVRPLQGMCVPVCLGAVDLERPYYYDCGLYVRMLFLSWAGRPVFHYINRDNEAHLLDKATEALHALHKFQVLHDDAEPRNMLFDESCDRLMLVDFERAKVRVRQPLGMITPNRKRKRKGKEKKTVQVEDFDVEPTDPRDNGSTDTGTDRAPGSDSGSTSIEPP</sequence>
<proteinExistence type="predicted"/>
<reference evidence="1" key="1">
    <citation type="submission" date="2022-10" db="EMBL/GenBank/DDBJ databases">
        <title>Culturing micro-colonial fungi from biological soil crusts in the Mojave desert and describing Neophaeococcomyces mojavensis, and introducing the new genera and species Taxawa tesnikishii.</title>
        <authorList>
            <person name="Kurbessoian T."/>
            <person name="Stajich J.E."/>
        </authorList>
    </citation>
    <scope>NUCLEOTIDE SEQUENCE</scope>
    <source>
        <strain evidence="1">JES_115</strain>
    </source>
</reference>
<dbReference type="EMBL" id="JAPDRP010000029">
    <property type="protein sequence ID" value="KAJ9634885.1"/>
    <property type="molecule type" value="Genomic_DNA"/>
</dbReference>
<protein>
    <submittedName>
        <fullName evidence="1">Uncharacterized protein</fullName>
    </submittedName>
</protein>
<dbReference type="Proteomes" id="UP001172680">
    <property type="component" value="Unassembled WGS sequence"/>
</dbReference>